<proteinExistence type="predicted"/>
<protein>
    <submittedName>
        <fullName evidence="2">Exopolysaccharide biosynthesis protein</fullName>
    </submittedName>
</protein>
<organism evidence="2 3">
    <name type="scientific">Ligilactobacillus pabuli</name>
    <dbReference type="NCBI Taxonomy" id="2886039"/>
    <lineage>
        <taxon>Bacteria</taxon>
        <taxon>Bacillati</taxon>
        <taxon>Bacillota</taxon>
        <taxon>Bacilli</taxon>
        <taxon>Lactobacillales</taxon>
        <taxon>Lactobacillaceae</taxon>
        <taxon>Ligilactobacillus</taxon>
    </lineage>
</organism>
<comment type="caution">
    <text evidence="2">The sequence shown here is derived from an EMBL/GenBank/DDBJ whole genome shotgun (WGS) entry which is preliminary data.</text>
</comment>
<keyword evidence="3" id="KW-1185">Reference proteome</keyword>
<evidence type="ECO:0000259" key="1">
    <source>
        <dbReference type="Pfam" id="PF14393"/>
    </source>
</evidence>
<dbReference type="EMBL" id="BQXH01000005">
    <property type="protein sequence ID" value="GKS81016.1"/>
    <property type="molecule type" value="Genomic_DNA"/>
</dbReference>
<gene>
    <name evidence="2" type="ORF">LPAF129_07010</name>
</gene>
<feature type="domain" description="DUF4422" evidence="1">
    <location>
        <begin position="5"/>
        <end position="225"/>
    </location>
</feature>
<sequence length="260" mass="30984">MKTELYVVSHKRARMPQEKIYLPLQVGPASENFPGFLRDNTEINIASKNGSYCELTAQYWAAKNRKADIKGLVHYRRFFSNGSSHFFSTVNQKFSNVLSGHKLDKIMSEYDMILPKKRNYYIETSWSHYEHVHHIEDLQITRDVLVELYPEYVPFFDQTVNRKSAHMFNMLIAKANIFNEYTDWLIKVLSEVEKRTNITDYTPYEKRLYGFLGELLLDVWVEKNQIKYTELPVMFMGKQHWIKKIASFLWRKFRGNPNDR</sequence>
<name>A0ABQ5JGP4_9LACO</name>
<evidence type="ECO:0000313" key="3">
    <source>
        <dbReference type="Proteomes" id="UP001055149"/>
    </source>
</evidence>
<dbReference type="Proteomes" id="UP001055149">
    <property type="component" value="Unassembled WGS sequence"/>
</dbReference>
<accession>A0ABQ5JGP4</accession>
<dbReference type="InterPro" id="IPR025536">
    <property type="entry name" value="DUF4422"/>
</dbReference>
<dbReference type="RefSeq" id="WP_244054791.1">
    <property type="nucleotide sequence ID" value="NZ_BQXH01000005.1"/>
</dbReference>
<evidence type="ECO:0000313" key="2">
    <source>
        <dbReference type="EMBL" id="GKS81016.1"/>
    </source>
</evidence>
<reference evidence="2" key="1">
    <citation type="journal article" date="2022" name="Int. J. Syst. Evol. Microbiol.">
        <title>A novel species of lactic acid bacteria, Ligilactobacillus pabuli sp. nov., isolated from alfalfa silage.</title>
        <authorList>
            <person name="Tohno M."/>
            <person name="Tanizawa Y."/>
            <person name="Sawada H."/>
            <person name="Sakamoto M."/>
            <person name="Ohkuma M."/>
            <person name="Kobayashi H."/>
        </authorList>
    </citation>
    <scope>NUCLEOTIDE SEQUENCE</scope>
    <source>
        <strain evidence="2">AF129</strain>
    </source>
</reference>
<dbReference type="Pfam" id="PF14393">
    <property type="entry name" value="DUF4422"/>
    <property type="match status" value="1"/>
</dbReference>